<name>A0A1Y2G6E3_9BASI</name>
<dbReference type="SMART" id="SM00182">
    <property type="entry name" value="CULLIN"/>
    <property type="match status" value="1"/>
</dbReference>
<dbReference type="GO" id="GO:0051301">
    <property type="term" value="P:cell division"/>
    <property type="evidence" value="ECO:0007669"/>
    <property type="project" value="UniProtKB-KW"/>
</dbReference>
<dbReference type="GO" id="GO:0006511">
    <property type="term" value="P:ubiquitin-dependent protein catabolic process"/>
    <property type="evidence" value="ECO:0007669"/>
    <property type="project" value="InterPro"/>
</dbReference>
<dbReference type="PANTHER" id="PTHR45957">
    <property type="entry name" value="ANAPHASE-PROMOTING COMPLEX SUBUNIT 2"/>
    <property type="match status" value="1"/>
</dbReference>
<evidence type="ECO:0000313" key="8">
    <source>
        <dbReference type="EMBL" id="ORY91571.1"/>
    </source>
</evidence>
<dbReference type="InterPro" id="IPR036388">
    <property type="entry name" value="WH-like_DNA-bd_sf"/>
</dbReference>
<dbReference type="GO" id="GO:0031625">
    <property type="term" value="F:ubiquitin protein ligase binding"/>
    <property type="evidence" value="ECO:0007669"/>
    <property type="project" value="InterPro"/>
</dbReference>
<protein>
    <recommendedName>
        <fullName evidence="1">Anaphase-promoting complex subunit 2</fullName>
    </recommendedName>
</protein>
<reference evidence="8 9" key="1">
    <citation type="submission" date="2016-07" db="EMBL/GenBank/DDBJ databases">
        <title>Pervasive Adenine N6-methylation of Active Genes in Fungi.</title>
        <authorList>
            <consortium name="DOE Joint Genome Institute"/>
            <person name="Mondo S.J."/>
            <person name="Dannebaum R.O."/>
            <person name="Kuo R.C."/>
            <person name="Labutti K."/>
            <person name="Haridas S."/>
            <person name="Kuo A."/>
            <person name="Salamov A."/>
            <person name="Ahrendt S.R."/>
            <person name="Lipzen A."/>
            <person name="Sullivan W."/>
            <person name="Andreopoulos W.B."/>
            <person name="Clum A."/>
            <person name="Lindquist E."/>
            <person name="Daum C."/>
            <person name="Ramamoorthy G.K."/>
            <person name="Gryganskyi A."/>
            <person name="Culley D."/>
            <person name="Magnuson J.K."/>
            <person name="James T.Y."/>
            <person name="O'Malley M.A."/>
            <person name="Stajich J.E."/>
            <person name="Spatafora J.W."/>
            <person name="Visel A."/>
            <person name="Grigoriev I.V."/>
        </authorList>
    </citation>
    <scope>NUCLEOTIDE SEQUENCE [LARGE SCALE GENOMIC DNA]</scope>
    <source>
        <strain evidence="8 9">62-1032</strain>
    </source>
</reference>
<keyword evidence="5" id="KW-0131">Cell cycle</keyword>
<dbReference type="InterPro" id="IPR016158">
    <property type="entry name" value="Cullin_homology"/>
</dbReference>
<dbReference type="InterPro" id="IPR036317">
    <property type="entry name" value="Cullin_homology_sf"/>
</dbReference>
<keyword evidence="3" id="KW-0498">Mitosis</keyword>
<dbReference type="Gene3D" id="1.20.1310.10">
    <property type="entry name" value="Cullin Repeats"/>
    <property type="match status" value="1"/>
</dbReference>
<dbReference type="InterPro" id="IPR059120">
    <property type="entry name" value="Cullin-like_AB"/>
</dbReference>
<dbReference type="InParanoid" id="A0A1Y2G6E3"/>
<evidence type="ECO:0000256" key="6">
    <source>
        <dbReference type="PROSITE-ProRule" id="PRU00330"/>
    </source>
</evidence>
<dbReference type="AlphaFoldDB" id="A0A1Y2G6E3"/>
<evidence type="ECO:0000256" key="1">
    <source>
        <dbReference type="ARBA" id="ARBA00016068"/>
    </source>
</evidence>
<dbReference type="Pfam" id="PF26557">
    <property type="entry name" value="Cullin_AB"/>
    <property type="match status" value="1"/>
</dbReference>
<dbReference type="SUPFAM" id="SSF46785">
    <property type="entry name" value="Winged helix' DNA-binding domain"/>
    <property type="match status" value="1"/>
</dbReference>
<dbReference type="STRING" id="106004.A0A1Y2G6E3"/>
<evidence type="ECO:0000256" key="5">
    <source>
        <dbReference type="ARBA" id="ARBA00023306"/>
    </source>
</evidence>
<dbReference type="Gene3D" id="1.10.10.10">
    <property type="entry name" value="Winged helix-like DNA-binding domain superfamily/Winged helix DNA-binding domain"/>
    <property type="match status" value="1"/>
</dbReference>
<dbReference type="InterPro" id="IPR036390">
    <property type="entry name" value="WH_DNA-bd_sf"/>
</dbReference>
<dbReference type="SMART" id="SM01013">
    <property type="entry name" value="APC2"/>
    <property type="match status" value="1"/>
</dbReference>
<keyword evidence="9" id="KW-1185">Reference proteome</keyword>
<dbReference type="PROSITE" id="PS50069">
    <property type="entry name" value="CULLIN_2"/>
    <property type="match status" value="1"/>
</dbReference>
<dbReference type="SUPFAM" id="SSF75632">
    <property type="entry name" value="Cullin homology domain"/>
    <property type="match status" value="1"/>
</dbReference>
<keyword evidence="2" id="KW-0132">Cell division</keyword>
<feature type="domain" description="Cullin family profile" evidence="7">
    <location>
        <begin position="249"/>
        <end position="428"/>
    </location>
</feature>
<dbReference type="PANTHER" id="PTHR45957:SF1">
    <property type="entry name" value="ANAPHASE-PROMOTING COMPLEX SUBUNIT 2"/>
    <property type="match status" value="1"/>
</dbReference>
<evidence type="ECO:0000259" key="7">
    <source>
        <dbReference type="PROSITE" id="PS50069"/>
    </source>
</evidence>
<organism evidence="8 9">
    <name type="scientific">Leucosporidium creatinivorum</name>
    <dbReference type="NCBI Taxonomy" id="106004"/>
    <lineage>
        <taxon>Eukaryota</taxon>
        <taxon>Fungi</taxon>
        <taxon>Dikarya</taxon>
        <taxon>Basidiomycota</taxon>
        <taxon>Pucciniomycotina</taxon>
        <taxon>Microbotryomycetes</taxon>
        <taxon>Leucosporidiales</taxon>
        <taxon>Leucosporidium</taxon>
    </lineage>
</organism>
<dbReference type="Proteomes" id="UP000193467">
    <property type="component" value="Unassembled WGS sequence"/>
</dbReference>
<accession>A0A1Y2G6E3</accession>
<dbReference type="InterPro" id="IPR057975">
    <property type="entry name" value="TPR_ANAPC2"/>
</dbReference>
<gene>
    <name evidence="8" type="ORF">BCR35DRAFT_311922</name>
</gene>
<comment type="similarity">
    <text evidence="6">Belongs to the cullin family.</text>
</comment>
<proteinExistence type="inferred from homology"/>
<dbReference type="InterPro" id="IPR044554">
    <property type="entry name" value="ANAPC2"/>
</dbReference>
<dbReference type="Gene3D" id="3.30.230.130">
    <property type="entry name" value="Cullin, Chain C, Domain 2"/>
    <property type="match status" value="1"/>
</dbReference>
<evidence type="ECO:0000256" key="4">
    <source>
        <dbReference type="ARBA" id="ARBA00022786"/>
    </source>
</evidence>
<dbReference type="GO" id="GO:0007091">
    <property type="term" value="P:metaphase/anaphase transition of mitotic cell cycle"/>
    <property type="evidence" value="ECO:0007669"/>
    <property type="project" value="TreeGrafter"/>
</dbReference>
<dbReference type="Pfam" id="PF08672">
    <property type="entry name" value="ANAPC2"/>
    <property type="match status" value="1"/>
</dbReference>
<comment type="caution">
    <text evidence="8">The sequence shown here is derived from an EMBL/GenBank/DDBJ whole genome shotgun (WGS) entry which is preliminary data.</text>
</comment>
<dbReference type="Pfam" id="PF25773">
    <property type="entry name" value="TPR_ANAPC2"/>
    <property type="match status" value="1"/>
</dbReference>
<evidence type="ECO:0000313" key="9">
    <source>
        <dbReference type="Proteomes" id="UP000193467"/>
    </source>
</evidence>
<dbReference type="GO" id="GO:0005680">
    <property type="term" value="C:anaphase-promoting complex"/>
    <property type="evidence" value="ECO:0007669"/>
    <property type="project" value="TreeGrafter"/>
</dbReference>
<dbReference type="EMBL" id="MCGR01000002">
    <property type="protein sequence ID" value="ORY91571.1"/>
    <property type="molecule type" value="Genomic_DNA"/>
</dbReference>
<dbReference type="FunFam" id="1.20.1310.10:FF:000033">
    <property type="entry name" value="Anaphase-promoting complex subunit ApcB"/>
    <property type="match status" value="1"/>
</dbReference>
<dbReference type="InterPro" id="IPR014786">
    <property type="entry name" value="ANAPC2_C"/>
</dbReference>
<keyword evidence="4" id="KW-0833">Ubl conjugation pathway</keyword>
<sequence length="555" mass="63339">MPTLLTLLDRFDPLLFGLIYEEIENRVQQTCRGEFEEPKLVEVLQWLQGPVTAWVCGVYEKNVEGGAEEARKLLKPTFTRFEYHVHKTMVLLRSTELFDIIVDFPASTPALEDIKTCLSKTDLRAHLVNSLRSLMDRRLLHPGADTKDIITQYIATIKCLRILDPPGVLLSRVADPIRRYLRSRDDTIRCIVSRLMEEENALAEEFAASDARPVQDAKDAAENFNDPKWVPDPVDAPPEFRKSKSADIIQLLVSIYDTKDVFIKELQVLLAQRLLAVKDYELDREIKNVEIFKLRFGDAALAGCEVMIKDLQDSKRIDTRVHDRNQGLPLHATIVSRLFWPSFQPAPLKLPGQLGRAQSEYEKSFVHQKPDKKLRWLPQLGTVNLTIELKDRTLQLDVSPLQASLLELFNQEDTWSTEDLAIELRLTDVTAIRNGLYFWNNQGVLKSLPEDQWKLLEEKDQAEEGGAAHVIEDEAAAVQSVEAQQIEQMRIYWQYISGMLKNLGALPITRIHTTLNMLVPTYKGRTTDELVAFLEAMNAEGLVEKTATGNWKIVK</sequence>
<evidence type="ECO:0000256" key="3">
    <source>
        <dbReference type="ARBA" id="ARBA00022776"/>
    </source>
</evidence>
<dbReference type="FunCoup" id="A0A1Y2G6E3">
    <property type="interactions" value="416"/>
</dbReference>
<dbReference type="GO" id="GO:0070979">
    <property type="term" value="P:protein K11-linked ubiquitination"/>
    <property type="evidence" value="ECO:0007669"/>
    <property type="project" value="TreeGrafter"/>
</dbReference>
<dbReference type="OrthoDB" id="5581181at2759"/>
<evidence type="ECO:0000256" key="2">
    <source>
        <dbReference type="ARBA" id="ARBA00022618"/>
    </source>
</evidence>